<accession>K0REH6</accession>
<evidence type="ECO:0000256" key="5">
    <source>
        <dbReference type="ARBA" id="ARBA00023239"/>
    </source>
</evidence>
<dbReference type="InterPro" id="IPR023045">
    <property type="entry name" value="MoaC"/>
</dbReference>
<dbReference type="CDD" id="cd01420">
    <property type="entry name" value="MoaC_PE"/>
    <property type="match status" value="1"/>
</dbReference>
<reference evidence="8 9" key="1">
    <citation type="journal article" date="2012" name="Genome Biol.">
        <title>Genome and low-iron response of an oceanic diatom adapted to chronic iron limitation.</title>
        <authorList>
            <person name="Lommer M."/>
            <person name="Specht M."/>
            <person name="Roy A.S."/>
            <person name="Kraemer L."/>
            <person name="Andreson R."/>
            <person name="Gutowska M.A."/>
            <person name="Wolf J."/>
            <person name="Bergner S.V."/>
            <person name="Schilhabel M.B."/>
            <person name="Klostermeier U.C."/>
            <person name="Beiko R.G."/>
            <person name="Rosenstiel P."/>
            <person name="Hippler M."/>
            <person name="Laroche J."/>
        </authorList>
    </citation>
    <scope>NUCLEOTIDE SEQUENCE [LARGE SCALE GENOMIC DNA]</scope>
    <source>
        <strain evidence="8 9">CCMP1005</strain>
    </source>
</reference>
<comment type="caution">
    <text evidence="8">The sequence shown here is derived from an EMBL/GenBank/DDBJ whole genome shotgun (WGS) entry which is preliminary data.</text>
</comment>
<sequence length="348" mass="38087">MAAISLSSTLRRYTTKWVLYPQIGTGESFIRAPQWTKSATAPRVPRRTIAGTAGTPTPTDLHALYEEQMNEIQSEREAVFGPDDGGSSTQSLAETARPYLNHPESDKSADRQEDSRSAPLFTPPTATYSQEDEKIEREARFGFTEDEREAWSNANANHTPRSTQALNERIKHQLMGPNRISESPSDDEPGPFSHLNAQGDGVSMVDVGNKAVTRRTAVARTRVTFPKEVMSAFQISQSELIGPKGPIFETAKIAGIMGAKRTSDLIPLCHPLPLDRVNIDIRLEGNAAIVECECRVTHKTGVEMEALTGASVAALTIYDMVKAVSHECMIEETVLVSKSGGKSDFVQK</sequence>
<evidence type="ECO:0000313" key="9">
    <source>
        <dbReference type="Proteomes" id="UP000266841"/>
    </source>
</evidence>
<evidence type="ECO:0000313" key="8">
    <source>
        <dbReference type="EMBL" id="EJK44957.1"/>
    </source>
</evidence>
<evidence type="ECO:0000256" key="6">
    <source>
        <dbReference type="SAM" id="MobiDB-lite"/>
    </source>
</evidence>
<keyword evidence="5" id="KW-0456">Lyase</keyword>
<organism evidence="8 9">
    <name type="scientific">Thalassiosira oceanica</name>
    <name type="common">Marine diatom</name>
    <dbReference type="NCBI Taxonomy" id="159749"/>
    <lineage>
        <taxon>Eukaryota</taxon>
        <taxon>Sar</taxon>
        <taxon>Stramenopiles</taxon>
        <taxon>Ochrophyta</taxon>
        <taxon>Bacillariophyta</taxon>
        <taxon>Coscinodiscophyceae</taxon>
        <taxon>Thalassiosirophycidae</taxon>
        <taxon>Thalassiosirales</taxon>
        <taxon>Thalassiosiraceae</taxon>
        <taxon>Thalassiosira</taxon>
    </lineage>
</organism>
<dbReference type="Pfam" id="PF01967">
    <property type="entry name" value="MoaC"/>
    <property type="match status" value="1"/>
</dbReference>
<comment type="catalytic activity">
    <reaction evidence="1">
        <text>(8S)-3',8-cyclo-7,8-dihydroguanosine 5'-triphosphate = cyclic pyranopterin phosphate + diphosphate</text>
        <dbReference type="Rhea" id="RHEA:49580"/>
        <dbReference type="ChEBI" id="CHEBI:33019"/>
        <dbReference type="ChEBI" id="CHEBI:59648"/>
        <dbReference type="ChEBI" id="CHEBI:131766"/>
        <dbReference type="EC" id="4.6.1.17"/>
    </reaction>
</comment>
<dbReference type="Proteomes" id="UP000266841">
    <property type="component" value="Unassembled WGS sequence"/>
</dbReference>
<dbReference type="PANTHER" id="PTHR22960:SF0">
    <property type="entry name" value="MOLYBDENUM COFACTOR BIOSYNTHESIS PROTEIN 1"/>
    <property type="match status" value="1"/>
</dbReference>
<protein>
    <recommendedName>
        <fullName evidence="3">cyclic pyranopterin monophosphate synthase</fullName>
        <ecNumber evidence="3">4.6.1.17</ecNumber>
    </recommendedName>
</protein>
<evidence type="ECO:0000256" key="4">
    <source>
        <dbReference type="ARBA" id="ARBA00023150"/>
    </source>
</evidence>
<comment type="pathway">
    <text evidence="2">Cofactor biosynthesis; molybdopterin biosynthesis.</text>
</comment>
<evidence type="ECO:0000259" key="7">
    <source>
        <dbReference type="Pfam" id="PF01967"/>
    </source>
</evidence>
<evidence type="ECO:0000256" key="2">
    <source>
        <dbReference type="ARBA" id="ARBA00005046"/>
    </source>
</evidence>
<dbReference type="GO" id="GO:0061798">
    <property type="term" value="F:GTP 3',8'-cyclase activity"/>
    <property type="evidence" value="ECO:0007669"/>
    <property type="project" value="TreeGrafter"/>
</dbReference>
<feature type="domain" description="Molybdopterin cofactor biosynthesis C (MoaC)" evidence="7">
    <location>
        <begin position="204"/>
        <end position="341"/>
    </location>
</feature>
<feature type="region of interest" description="Disordered" evidence="6">
    <location>
        <begin position="37"/>
        <end position="59"/>
    </location>
</feature>
<feature type="region of interest" description="Disordered" evidence="6">
    <location>
        <begin position="178"/>
        <end position="201"/>
    </location>
</feature>
<keyword evidence="9" id="KW-1185">Reference proteome</keyword>
<feature type="compositionally biased region" description="Low complexity" evidence="6">
    <location>
        <begin position="47"/>
        <end position="59"/>
    </location>
</feature>
<dbReference type="InterPro" id="IPR036522">
    <property type="entry name" value="MoaC_sf"/>
</dbReference>
<dbReference type="EMBL" id="AGNL01049006">
    <property type="protein sequence ID" value="EJK44957.1"/>
    <property type="molecule type" value="Genomic_DNA"/>
</dbReference>
<dbReference type="Gene3D" id="3.30.70.640">
    <property type="entry name" value="Molybdopterin cofactor biosynthesis C (MoaC) domain"/>
    <property type="match status" value="1"/>
</dbReference>
<dbReference type="AlphaFoldDB" id="K0REH6"/>
<dbReference type="UniPathway" id="UPA00344"/>
<dbReference type="NCBIfam" id="TIGR00581">
    <property type="entry name" value="moaC"/>
    <property type="match status" value="1"/>
</dbReference>
<proteinExistence type="predicted"/>
<dbReference type="OrthoDB" id="429626at2759"/>
<evidence type="ECO:0000256" key="1">
    <source>
        <dbReference type="ARBA" id="ARBA00001637"/>
    </source>
</evidence>
<dbReference type="EC" id="4.6.1.17" evidence="3"/>
<gene>
    <name evidence="8" type="ORF">THAOC_36465</name>
</gene>
<evidence type="ECO:0000256" key="3">
    <source>
        <dbReference type="ARBA" id="ARBA00012575"/>
    </source>
</evidence>
<dbReference type="InterPro" id="IPR047594">
    <property type="entry name" value="MoaC_bact/euk"/>
</dbReference>
<dbReference type="InterPro" id="IPR002820">
    <property type="entry name" value="Mopterin_CF_biosynth-C_dom"/>
</dbReference>
<dbReference type="GO" id="GO:0006777">
    <property type="term" value="P:Mo-molybdopterin cofactor biosynthetic process"/>
    <property type="evidence" value="ECO:0007669"/>
    <property type="project" value="UniProtKB-KW"/>
</dbReference>
<dbReference type="GO" id="GO:0061799">
    <property type="term" value="F:cyclic pyranopterin monophosphate synthase activity"/>
    <property type="evidence" value="ECO:0007669"/>
    <property type="project" value="UniProtKB-EC"/>
</dbReference>
<dbReference type="PANTHER" id="PTHR22960">
    <property type="entry name" value="MOLYBDOPTERIN COFACTOR SYNTHESIS PROTEIN A"/>
    <property type="match status" value="1"/>
</dbReference>
<name>K0REH6_THAOC</name>
<feature type="compositionally biased region" description="Basic and acidic residues" evidence="6">
    <location>
        <begin position="103"/>
        <end position="116"/>
    </location>
</feature>
<feature type="region of interest" description="Disordered" evidence="6">
    <location>
        <begin position="100"/>
        <end position="134"/>
    </location>
</feature>
<dbReference type="NCBIfam" id="NF006870">
    <property type="entry name" value="PRK09364.1"/>
    <property type="match status" value="1"/>
</dbReference>
<dbReference type="eggNOG" id="KOG2876">
    <property type="taxonomic scope" value="Eukaryota"/>
</dbReference>
<dbReference type="SUPFAM" id="SSF55040">
    <property type="entry name" value="Molybdenum cofactor biosynthesis protein C, MoaC"/>
    <property type="match status" value="1"/>
</dbReference>
<keyword evidence="4" id="KW-0501">Molybdenum cofactor biosynthesis</keyword>
<dbReference type="InterPro" id="IPR050105">
    <property type="entry name" value="MoCo_biosynth_MoaA/MoaC"/>
</dbReference>